<keyword evidence="3" id="KW-0732">Signal</keyword>
<evidence type="ECO:0000313" key="4">
    <source>
        <dbReference type="EMBL" id="KAF1847159.1"/>
    </source>
</evidence>
<feature type="compositionally biased region" description="Low complexity" evidence="1">
    <location>
        <begin position="154"/>
        <end position="191"/>
    </location>
</feature>
<feature type="transmembrane region" description="Helical" evidence="2">
    <location>
        <begin position="202"/>
        <end position="224"/>
    </location>
</feature>
<gene>
    <name evidence="4" type="ORF">K460DRAFT_352334</name>
</gene>
<evidence type="ECO:0008006" key="6">
    <source>
        <dbReference type="Google" id="ProtNLM"/>
    </source>
</evidence>
<accession>A0A9P4LAF9</accession>
<keyword evidence="2" id="KW-0812">Transmembrane</keyword>
<evidence type="ECO:0000313" key="5">
    <source>
        <dbReference type="Proteomes" id="UP000800039"/>
    </source>
</evidence>
<dbReference type="Proteomes" id="UP000800039">
    <property type="component" value="Unassembled WGS sequence"/>
</dbReference>
<organism evidence="4 5">
    <name type="scientific">Cucurbitaria berberidis CBS 394.84</name>
    <dbReference type="NCBI Taxonomy" id="1168544"/>
    <lineage>
        <taxon>Eukaryota</taxon>
        <taxon>Fungi</taxon>
        <taxon>Dikarya</taxon>
        <taxon>Ascomycota</taxon>
        <taxon>Pezizomycotina</taxon>
        <taxon>Dothideomycetes</taxon>
        <taxon>Pleosporomycetidae</taxon>
        <taxon>Pleosporales</taxon>
        <taxon>Pleosporineae</taxon>
        <taxon>Cucurbitariaceae</taxon>
        <taxon>Cucurbitaria</taxon>
    </lineage>
</organism>
<proteinExistence type="predicted"/>
<feature type="chain" id="PRO_5040441083" description="Mid2 domain-containing protein" evidence="3">
    <location>
        <begin position="23"/>
        <end position="282"/>
    </location>
</feature>
<dbReference type="GeneID" id="63848896"/>
<keyword evidence="5" id="KW-1185">Reference proteome</keyword>
<comment type="caution">
    <text evidence="4">The sequence shown here is derived from an EMBL/GenBank/DDBJ whole genome shotgun (WGS) entry which is preliminary data.</text>
</comment>
<feature type="signal peptide" evidence="3">
    <location>
        <begin position="1"/>
        <end position="22"/>
    </location>
</feature>
<reference evidence="4" key="1">
    <citation type="submission" date="2020-01" db="EMBL/GenBank/DDBJ databases">
        <authorList>
            <consortium name="DOE Joint Genome Institute"/>
            <person name="Haridas S."/>
            <person name="Albert R."/>
            <person name="Binder M."/>
            <person name="Bloem J."/>
            <person name="Labutti K."/>
            <person name="Salamov A."/>
            <person name="Andreopoulos B."/>
            <person name="Baker S.E."/>
            <person name="Barry K."/>
            <person name="Bills G."/>
            <person name="Bluhm B.H."/>
            <person name="Cannon C."/>
            <person name="Castanera R."/>
            <person name="Culley D.E."/>
            <person name="Daum C."/>
            <person name="Ezra D."/>
            <person name="Gonzalez J.B."/>
            <person name="Henrissat B."/>
            <person name="Kuo A."/>
            <person name="Liang C."/>
            <person name="Lipzen A."/>
            <person name="Lutzoni F."/>
            <person name="Magnuson J."/>
            <person name="Mondo S."/>
            <person name="Nolan M."/>
            <person name="Ohm R."/>
            <person name="Pangilinan J."/>
            <person name="Park H.-J."/>
            <person name="Ramirez L."/>
            <person name="Alfaro M."/>
            <person name="Sun H."/>
            <person name="Tritt A."/>
            <person name="Yoshinaga Y."/>
            <person name="Zwiers L.-H."/>
            <person name="Turgeon B.G."/>
            <person name="Goodwin S.B."/>
            <person name="Spatafora J.W."/>
            <person name="Crous P.W."/>
            <person name="Grigoriev I.V."/>
        </authorList>
    </citation>
    <scope>NUCLEOTIDE SEQUENCE</scope>
    <source>
        <strain evidence="4">CBS 394.84</strain>
    </source>
</reference>
<keyword evidence="2" id="KW-0472">Membrane</keyword>
<dbReference type="RefSeq" id="XP_040789722.1">
    <property type="nucleotide sequence ID" value="XM_040931644.1"/>
</dbReference>
<dbReference type="OrthoDB" id="3793330at2759"/>
<name>A0A9P4LAF9_9PLEO</name>
<evidence type="ECO:0000256" key="1">
    <source>
        <dbReference type="SAM" id="MobiDB-lite"/>
    </source>
</evidence>
<dbReference type="EMBL" id="ML976615">
    <property type="protein sequence ID" value="KAF1847159.1"/>
    <property type="molecule type" value="Genomic_DNA"/>
</dbReference>
<evidence type="ECO:0000256" key="2">
    <source>
        <dbReference type="SAM" id="Phobius"/>
    </source>
</evidence>
<feature type="region of interest" description="Disordered" evidence="1">
    <location>
        <begin position="154"/>
        <end position="194"/>
    </location>
</feature>
<dbReference type="AlphaFoldDB" id="A0A9P4LAF9"/>
<evidence type="ECO:0000256" key="3">
    <source>
        <dbReference type="SAM" id="SignalP"/>
    </source>
</evidence>
<keyword evidence="2" id="KW-1133">Transmembrane helix</keyword>
<sequence>MRALFAKLGILSSTLLPSHVLPREEGRVWTTPQDSINGSFLFPRTYPLTFREGSSINISWSKTYENINLYFYQRGKVANSVQLGTNLAADWYQWEVRAEESNLTNPFVFRIVNAQGTTEEQNSEGFWSTSWYLTRDHSASKSVTLSSSAASSTTATSSTASSSSARSSSSPSSITQGTNPEATAAPSTAAETHNRGVSKGTIVGPIIGLVIAGATIIAGVLFYLSKRQRSKHALSSAPLPAASYYDEAHMQKQPGHDTVHEVFTQPSELQSVSPCYELPSQK</sequence>
<protein>
    <recommendedName>
        <fullName evidence="6">Mid2 domain-containing protein</fullName>
    </recommendedName>
</protein>